<feature type="region of interest" description="Disordered" evidence="1">
    <location>
        <begin position="1"/>
        <end position="22"/>
    </location>
</feature>
<evidence type="ECO:0000313" key="2">
    <source>
        <dbReference type="EMBL" id="GAA6411619.1"/>
    </source>
</evidence>
<comment type="caution">
    <text evidence="2">The sequence shown here is derived from an EMBL/GenBank/DDBJ whole genome shotgun (WGS) entry which is preliminary data.</text>
</comment>
<proteinExistence type="predicted"/>
<protein>
    <submittedName>
        <fullName evidence="2">Uncharacterized protein</fullName>
    </submittedName>
</protein>
<sequence length="55" mass="6402">MWEKSGETGVSNRQRAGKWGHRMEPHPNLMIRLLSHAENLLWRANSLPHFPARSL</sequence>
<evidence type="ECO:0000256" key="1">
    <source>
        <dbReference type="SAM" id="MobiDB-lite"/>
    </source>
</evidence>
<dbReference type="EMBL" id="BAABYW010000002">
    <property type="protein sequence ID" value="GAA6411619.1"/>
    <property type="molecule type" value="Genomic_DNA"/>
</dbReference>
<accession>A0ABQ0BJK0</accession>
<reference evidence="2 3" key="1">
    <citation type="submission" date="2024-04" db="EMBL/GenBank/DDBJ databases">
        <title>Defined microbial consortia suppress multidrug-resistant proinflammatory Enterobacteriaceae via ecological control.</title>
        <authorList>
            <person name="Furuichi M."/>
            <person name="Kawaguchi T."/>
            <person name="Pust M."/>
            <person name="Yasuma K."/>
            <person name="Plichta D."/>
            <person name="Hasegawa N."/>
            <person name="Ohya T."/>
            <person name="Bhattarai S."/>
            <person name="Sasajima S."/>
            <person name="Aoto Y."/>
            <person name="Tuganbaev T."/>
            <person name="Yaginuma M."/>
            <person name="Ueda M."/>
            <person name="Okahashi N."/>
            <person name="Amafuji K."/>
            <person name="Kiridooshi Y."/>
            <person name="Sugita K."/>
            <person name="Strazar M."/>
            <person name="Skelly A."/>
            <person name="Suda W."/>
            <person name="Hattori M."/>
            <person name="Nakamoto N."/>
            <person name="Caballero S."/>
            <person name="Norman J."/>
            <person name="Olle B."/>
            <person name="Tanoue T."/>
            <person name="Arita M."/>
            <person name="Bucci V."/>
            <person name="Atarashi K."/>
            <person name="Xavier R."/>
            <person name="Honda K."/>
        </authorList>
    </citation>
    <scope>NUCLEOTIDE SEQUENCE [LARGE SCALE GENOMIC DNA]</scope>
    <source>
        <strain evidence="3">k04-0078-D8-1</strain>
    </source>
</reference>
<keyword evidence="3" id="KW-1185">Reference proteome</keyword>
<evidence type="ECO:0000313" key="3">
    <source>
        <dbReference type="Proteomes" id="UP001600943"/>
    </source>
</evidence>
<gene>
    <name evidence="2" type="ORF">K040078D81_57360</name>
</gene>
<name>A0ABQ0BJK0_9FIRM</name>
<dbReference type="RefSeq" id="WP_390410270.1">
    <property type="nucleotide sequence ID" value="NZ_BAABYW010000002.1"/>
</dbReference>
<dbReference type="Proteomes" id="UP001600943">
    <property type="component" value="Unassembled WGS sequence"/>
</dbReference>
<organism evidence="2 3">
    <name type="scientific">Blautia hominis</name>
    <dbReference type="NCBI Taxonomy" id="2025493"/>
    <lineage>
        <taxon>Bacteria</taxon>
        <taxon>Bacillati</taxon>
        <taxon>Bacillota</taxon>
        <taxon>Clostridia</taxon>
        <taxon>Lachnospirales</taxon>
        <taxon>Lachnospiraceae</taxon>
        <taxon>Blautia</taxon>
    </lineage>
</organism>